<keyword evidence="3 4" id="KW-0964">Secreted</keyword>
<accession>A0ABU6YUK5</accession>
<dbReference type="Proteomes" id="UP001341840">
    <property type="component" value="Unassembled WGS sequence"/>
</dbReference>
<sequence>MSVQVHSKYHTKNKHGFKYKEEKVTNLHFYLFDILSGKNPTAVEISRPNKTVGAKLATPFGHVYAIDDPLREGPLENSTVIGNARGLYLSSSQGEDLTLLMAVDFGFTTGEFNGSSISVLSRNPVTETRRELALVGGRGKFQLARGFAKLRTHYLNTENGDAIIEYN</sequence>
<comment type="caution">
    <text evidence="5">The sequence shown here is derived from an EMBL/GenBank/DDBJ whole genome shotgun (WGS) entry which is preliminary data.</text>
</comment>
<comment type="similarity">
    <text evidence="1 4">Belongs to the plant dirigent protein family.</text>
</comment>
<comment type="function">
    <text evidence="4">Dirigent proteins impart stereoselectivity on the phenoxy radical-coupling reaction, yielding optically active lignans from two molecules of coniferyl alcohol in the biosynthesis of lignans, flavonolignans, and alkaloids and thus plays a central role in plant secondary metabolism.</text>
</comment>
<evidence type="ECO:0000256" key="4">
    <source>
        <dbReference type="RuleBase" id="RU363099"/>
    </source>
</evidence>
<dbReference type="EMBL" id="JASCZI010242893">
    <property type="protein sequence ID" value="MED6212288.1"/>
    <property type="molecule type" value="Genomic_DNA"/>
</dbReference>
<dbReference type="Pfam" id="PF03018">
    <property type="entry name" value="Dirigent"/>
    <property type="match status" value="1"/>
</dbReference>
<name>A0ABU6YUK5_9FABA</name>
<dbReference type="InterPro" id="IPR004265">
    <property type="entry name" value="Dirigent"/>
</dbReference>
<evidence type="ECO:0000256" key="1">
    <source>
        <dbReference type="ARBA" id="ARBA00010746"/>
    </source>
</evidence>
<evidence type="ECO:0000256" key="2">
    <source>
        <dbReference type="ARBA" id="ARBA00011738"/>
    </source>
</evidence>
<reference evidence="5 6" key="1">
    <citation type="journal article" date="2023" name="Plants (Basel)">
        <title>Bridging the Gap: Combining Genomics and Transcriptomics Approaches to Understand Stylosanthes scabra, an Orphan Legume from the Brazilian Caatinga.</title>
        <authorList>
            <person name="Ferreira-Neto J.R.C."/>
            <person name="da Silva M.D."/>
            <person name="Binneck E."/>
            <person name="de Melo N.F."/>
            <person name="da Silva R.H."/>
            <person name="de Melo A.L.T.M."/>
            <person name="Pandolfi V."/>
            <person name="Bustamante F.O."/>
            <person name="Brasileiro-Vidal A.C."/>
            <person name="Benko-Iseppon A.M."/>
        </authorList>
    </citation>
    <scope>NUCLEOTIDE SEQUENCE [LARGE SCALE GENOMIC DNA]</scope>
    <source>
        <tissue evidence="5">Leaves</tissue>
    </source>
</reference>
<keyword evidence="6" id="KW-1185">Reference proteome</keyword>
<evidence type="ECO:0000313" key="5">
    <source>
        <dbReference type="EMBL" id="MED6212288.1"/>
    </source>
</evidence>
<dbReference type="InterPro" id="IPR044859">
    <property type="entry name" value="Allene_oxi_cyc_Dirigent"/>
</dbReference>
<protein>
    <recommendedName>
        <fullName evidence="4">Dirigent protein</fullName>
    </recommendedName>
</protein>
<dbReference type="Gene3D" id="2.40.480.10">
    <property type="entry name" value="Allene oxide cyclase-like"/>
    <property type="match status" value="1"/>
</dbReference>
<gene>
    <name evidence="5" type="ORF">PIB30_081851</name>
</gene>
<keyword evidence="4" id="KW-0052">Apoplast</keyword>
<organism evidence="5 6">
    <name type="scientific">Stylosanthes scabra</name>
    <dbReference type="NCBI Taxonomy" id="79078"/>
    <lineage>
        <taxon>Eukaryota</taxon>
        <taxon>Viridiplantae</taxon>
        <taxon>Streptophyta</taxon>
        <taxon>Embryophyta</taxon>
        <taxon>Tracheophyta</taxon>
        <taxon>Spermatophyta</taxon>
        <taxon>Magnoliopsida</taxon>
        <taxon>eudicotyledons</taxon>
        <taxon>Gunneridae</taxon>
        <taxon>Pentapetalae</taxon>
        <taxon>rosids</taxon>
        <taxon>fabids</taxon>
        <taxon>Fabales</taxon>
        <taxon>Fabaceae</taxon>
        <taxon>Papilionoideae</taxon>
        <taxon>50 kb inversion clade</taxon>
        <taxon>dalbergioids sensu lato</taxon>
        <taxon>Dalbergieae</taxon>
        <taxon>Pterocarpus clade</taxon>
        <taxon>Stylosanthes</taxon>
    </lineage>
</organism>
<evidence type="ECO:0000256" key="3">
    <source>
        <dbReference type="ARBA" id="ARBA00022525"/>
    </source>
</evidence>
<dbReference type="PANTHER" id="PTHR21495">
    <property type="entry name" value="NUCLEOPORIN-RELATED"/>
    <property type="match status" value="1"/>
</dbReference>
<evidence type="ECO:0000313" key="6">
    <source>
        <dbReference type="Proteomes" id="UP001341840"/>
    </source>
</evidence>
<proteinExistence type="inferred from homology"/>
<comment type="subunit">
    <text evidence="2 4">Homodimer.</text>
</comment>
<comment type="subcellular location">
    <subcellularLocation>
        <location evidence="4">Secreted</location>
        <location evidence="4">Extracellular space</location>
        <location evidence="4">Apoplast</location>
    </subcellularLocation>
</comment>
<feature type="non-terminal residue" evidence="5">
    <location>
        <position position="167"/>
    </location>
</feature>